<protein>
    <submittedName>
        <fullName evidence="1">Uncharacterized protein</fullName>
    </submittedName>
</protein>
<name>A0A177APC0_9BILA</name>
<feature type="non-terminal residue" evidence="1">
    <location>
        <position position="89"/>
    </location>
</feature>
<accession>A0A177APC0</accession>
<comment type="caution">
    <text evidence="1">The sequence shown here is derived from an EMBL/GenBank/DDBJ whole genome shotgun (WGS) entry which is preliminary data.</text>
</comment>
<reference evidence="1 2" key="1">
    <citation type="submission" date="2016-04" db="EMBL/GenBank/DDBJ databases">
        <title>The genome of Intoshia linei affirms orthonectids as highly simplified spiralians.</title>
        <authorList>
            <person name="Mikhailov K.V."/>
            <person name="Slusarev G.S."/>
            <person name="Nikitin M.A."/>
            <person name="Logacheva M.D."/>
            <person name="Penin A."/>
            <person name="Aleoshin V."/>
            <person name="Panchin Y.V."/>
        </authorList>
    </citation>
    <scope>NUCLEOTIDE SEQUENCE [LARGE SCALE GENOMIC DNA]</scope>
    <source>
        <strain evidence="1">Intl2013</strain>
        <tissue evidence="1">Whole animal</tissue>
    </source>
</reference>
<dbReference type="EMBL" id="LWCA01002846">
    <property type="protein sequence ID" value="OAF63670.1"/>
    <property type="molecule type" value="Genomic_DNA"/>
</dbReference>
<keyword evidence="2" id="KW-1185">Reference proteome</keyword>
<sequence>MGCKFENSKLCPVTVMDPLISNAPPLVIEWKEVSKNSKMNQTKIIKKNVLLPLYSDYPILPISVSSKNYNTDNKNIWPISRNALYLNVY</sequence>
<dbReference type="Proteomes" id="UP000078046">
    <property type="component" value="Unassembled WGS sequence"/>
</dbReference>
<gene>
    <name evidence="1" type="ORF">A3Q56_08624</name>
</gene>
<organism evidence="1 2">
    <name type="scientific">Intoshia linei</name>
    <dbReference type="NCBI Taxonomy" id="1819745"/>
    <lineage>
        <taxon>Eukaryota</taxon>
        <taxon>Metazoa</taxon>
        <taxon>Spiralia</taxon>
        <taxon>Lophotrochozoa</taxon>
        <taxon>Mesozoa</taxon>
        <taxon>Orthonectida</taxon>
        <taxon>Rhopaluridae</taxon>
        <taxon>Intoshia</taxon>
    </lineage>
</organism>
<dbReference type="AlphaFoldDB" id="A0A177APC0"/>
<proteinExistence type="predicted"/>
<evidence type="ECO:0000313" key="2">
    <source>
        <dbReference type="Proteomes" id="UP000078046"/>
    </source>
</evidence>
<evidence type="ECO:0000313" key="1">
    <source>
        <dbReference type="EMBL" id="OAF63670.1"/>
    </source>
</evidence>